<dbReference type="AlphaFoldDB" id="A0AAD9L6L9"/>
<reference evidence="12" key="1">
    <citation type="submission" date="2023-02" db="EMBL/GenBank/DDBJ databases">
        <title>Identification and recombinant expression of a fungal hydrolase from Papiliotrema laurentii that hydrolyzes apple cutin and clears colloidal polyester polyurethane.</title>
        <authorList>
            <consortium name="DOE Joint Genome Institute"/>
            <person name="Roman V.A."/>
            <person name="Bojanowski C."/>
            <person name="Crable B.R."/>
            <person name="Wagner D.N."/>
            <person name="Hung C.S."/>
            <person name="Nadeau L.J."/>
            <person name="Schratz L."/>
            <person name="Haridas S."/>
            <person name="Pangilinan J."/>
            <person name="Lipzen A."/>
            <person name="Na H."/>
            <person name="Yan M."/>
            <person name="Ng V."/>
            <person name="Grigoriev I.V."/>
            <person name="Spatafora J.W."/>
            <person name="Barlow D."/>
            <person name="Biffinger J."/>
            <person name="Kelley-Loughnane N."/>
            <person name="Varaljay V.A."/>
            <person name="Crookes-Goodson W.J."/>
        </authorList>
    </citation>
    <scope>NUCLEOTIDE SEQUENCE</scope>
    <source>
        <strain evidence="12">5307AH</strain>
    </source>
</reference>
<evidence type="ECO:0000256" key="5">
    <source>
        <dbReference type="ARBA" id="ARBA00022989"/>
    </source>
</evidence>
<comment type="catalytic activity">
    <reaction evidence="7">
        <text>myo-inositol(out) + H(+)(out) = myo-inositol(in) + H(+)(in)</text>
        <dbReference type="Rhea" id="RHEA:60364"/>
        <dbReference type="ChEBI" id="CHEBI:15378"/>
        <dbReference type="ChEBI" id="CHEBI:17268"/>
    </reaction>
</comment>
<dbReference type="Gene3D" id="1.20.1250.20">
    <property type="entry name" value="MFS general substrate transporter like domains"/>
    <property type="match status" value="1"/>
</dbReference>
<dbReference type="InterPro" id="IPR005828">
    <property type="entry name" value="MFS_sugar_transport-like"/>
</dbReference>
<feature type="transmembrane region" description="Helical" evidence="10">
    <location>
        <begin position="165"/>
        <end position="185"/>
    </location>
</feature>
<accession>A0AAD9L6L9</accession>
<dbReference type="PROSITE" id="PS50850">
    <property type="entry name" value="MFS"/>
    <property type="match status" value="1"/>
</dbReference>
<evidence type="ECO:0000256" key="7">
    <source>
        <dbReference type="ARBA" id="ARBA00049119"/>
    </source>
</evidence>
<feature type="transmembrane region" description="Helical" evidence="10">
    <location>
        <begin position="107"/>
        <end position="130"/>
    </location>
</feature>
<evidence type="ECO:0000256" key="9">
    <source>
        <dbReference type="SAM" id="MobiDB-lite"/>
    </source>
</evidence>
<evidence type="ECO:0000256" key="3">
    <source>
        <dbReference type="ARBA" id="ARBA00022448"/>
    </source>
</evidence>
<dbReference type="PANTHER" id="PTHR48022">
    <property type="entry name" value="PLASTIDIC GLUCOSE TRANSPORTER 4"/>
    <property type="match status" value="1"/>
</dbReference>
<evidence type="ECO:0000256" key="10">
    <source>
        <dbReference type="SAM" id="Phobius"/>
    </source>
</evidence>
<feature type="region of interest" description="Disordered" evidence="9">
    <location>
        <begin position="524"/>
        <end position="544"/>
    </location>
</feature>
<evidence type="ECO:0000256" key="1">
    <source>
        <dbReference type="ARBA" id="ARBA00004141"/>
    </source>
</evidence>
<dbReference type="InterPro" id="IPR036259">
    <property type="entry name" value="MFS_trans_sf"/>
</dbReference>
<keyword evidence="6 10" id="KW-0472">Membrane</keyword>
<dbReference type="PANTHER" id="PTHR48022:SF6">
    <property type="entry name" value="MSTA PROTEIN-RELATED"/>
    <property type="match status" value="1"/>
</dbReference>
<feature type="transmembrane region" description="Helical" evidence="10">
    <location>
        <begin position="21"/>
        <end position="42"/>
    </location>
</feature>
<keyword evidence="4 10" id="KW-0812">Transmembrane</keyword>
<feature type="transmembrane region" description="Helical" evidence="10">
    <location>
        <begin position="389"/>
        <end position="413"/>
    </location>
</feature>
<dbReference type="Pfam" id="PF00083">
    <property type="entry name" value="Sugar_tr"/>
    <property type="match status" value="1"/>
</dbReference>
<feature type="transmembrane region" description="Helical" evidence="10">
    <location>
        <begin position="358"/>
        <end position="377"/>
    </location>
</feature>
<feature type="transmembrane region" description="Helical" evidence="10">
    <location>
        <begin position="306"/>
        <end position="324"/>
    </location>
</feature>
<feature type="transmembrane region" description="Helical" evidence="10">
    <location>
        <begin position="330"/>
        <end position="351"/>
    </location>
</feature>
<keyword evidence="3 8" id="KW-0813">Transport</keyword>
<dbReference type="InterPro" id="IPR003663">
    <property type="entry name" value="Sugar/inositol_transpt"/>
</dbReference>
<keyword evidence="13" id="KW-1185">Reference proteome</keyword>
<evidence type="ECO:0000256" key="2">
    <source>
        <dbReference type="ARBA" id="ARBA00010992"/>
    </source>
</evidence>
<sequence length="544" mass="59000">MPGLVGTNNVDRIEAPVTVKGYLICAFAAFGGFFFGYDIGWISGVLGMEYYITMITGLPAPPATPKELFQIAAPEKSLITSILSAGTCIGALIAGDCADMFGRRTTILGGCILFAIGVVLEMASTGVALMVAGRCIAGLGVGFESAVVILYMSEIAPRKVRGAMISGYQFMITIGLLVASCVTYATEGRSDSGSYRVPIGIQFMPALVLFFGLLFLPESPRYWVKKGDHEKARLCLSKVRDQPIDSDFITDELAEIVANHEYESALVPDRGYFQSWAACFKGSLWNGSSNLRRTILGTSLQMMQQWTGVNFIFYFGTTFFQQLGTISNPFLIGLITTLVNVLSTPISFWMIERFGRRTILLWGALAMATCQFIVAIIGTIDNSGVNVKVMIAFICISIASFASTWGPGAWVLIGEVFPLPIRSRGIALSTASNWLWNTIIAVITPYMVGTGKGQGNLGPHVFFIWGGLCTCALIYTFFLVPETKGLSLEQVDRMLEETTPRTSARWKPTTTYAAEGGMTERYEGKDGLKTAEEHIEGSVPALSA</sequence>
<comment type="subcellular location">
    <subcellularLocation>
        <location evidence="1">Membrane</location>
        <topology evidence="1">Multi-pass membrane protein</topology>
    </subcellularLocation>
</comment>
<evidence type="ECO:0000256" key="6">
    <source>
        <dbReference type="ARBA" id="ARBA00023136"/>
    </source>
</evidence>
<dbReference type="SUPFAM" id="SSF103473">
    <property type="entry name" value="MFS general substrate transporter"/>
    <property type="match status" value="1"/>
</dbReference>
<organism evidence="12 13">
    <name type="scientific">Papiliotrema laurentii</name>
    <name type="common">Cryptococcus laurentii</name>
    <dbReference type="NCBI Taxonomy" id="5418"/>
    <lineage>
        <taxon>Eukaryota</taxon>
        <taxon>Fungi</taxon>
        <taxon>Dikarya</taxon>
        <taxon>Basidiomycota</taxon>
        <taxon>Agaricomycotina</taxon>
        <taxon>Tremellomycetes</taxon>
        <taxon>Tremellales</taxon>
        <taxon>Rhynchogastremaceae</taxon>
        <taxon>Papiliotrema</taxon>
    </lineage>
</organism>
<comment type="similarity">
    <text evidence="2 8">Belongs to the major facilitator superfamily. Sugar transporter (TC 2.A.1.1) family.</text>
</comment>
<dbReference type="PROSITE" id="PS00217">
    <property type="entry name" value="SUGAR_TRANSPORT_2"/>
    <property type="match status" value="1"/>
</dbReference>
<dbReference type="PRINTS" id="PR00171">
    <property type="entry name" value="SUGRTRNSPORT"/>
</dbReference>
<evidence type="ECO:0000256" key="8">
    <source>
        <dbReference type="RuleBase" id="RU003346"/>
    </source>
</evidence>
<dbReference type="NCBIfam" id="TIGR00879">
    <property type="entry name" value="SP"/>
    <property type="match status" value="1"/>
</dbReference>
<dbReference type="PROSITE" id="PS00216">
    <property type="entry name" value="SUGAR_TRANSPORT_1"/>
    <property type="match status" value="2"/>
</dbReference>
<feature type="transmembrane region" description="Helical" evidence="10">
    <location>
        <begin position="197"/>
        <end position="216"/>
    </location>
</feature>
<evidence type="ECO:0000259" key="11">
    <source>
        <dbReference type="PROSITE" id="PS50850"/>
    </source>
</evidence>
<feature type="transmembrane region" description="Helical" evidence="10">
    <location>
        <begin position="460"/>
        <end position="480"/>
    </location>
</feature>
<feature type="transmembrane region" description="Helical" evidence="10">
    <location>
        <begin position="78"/>
        <end position="95"/>
    </location>
</feature>
<dbReference type="CDD" id="cd17356">
    <property type="entry name" value="MFS_HXT"/>
    <property type="match status" value="1"/>
</dbReference>
<feature type="transmembrane region" description="Helical" evidence="10">
    <location>
        <begin position="136"/>
        <end position="153"/>
    </location>
</feature>
<dbReference type="InterPro" id="IPR050360">
    <property type="entry name" value="MFS_Sugar_Transporters"/>
</dbReference>
<gene>
    <name evidence="12" type="ORF">DB88DRAFT_535023</name>
</gene>
<name>A0AAD9L6L9_PAPLA</name>
<dbReference type="FunFam" id="1.20.1250.20:FF:000180">
    <property type="entry name" value="MFS monosaccharide transporter"/>
    <property type="match status" value="1"/>
</dbReference>
<feature type="compositionally biased region" description="Basic and acidic residues" evidence="9">
    <location>
        <begin position="524"/>
        <end position="536"/>
    </location>
</feature>
<evidence type="ECO:0000313" key="12">
    <source>
        <dbReference type="EMBL" id="KAK1925193.1"/>
    </source>
</evidence>
<dbReference type="GO" id="GO:0005351">
    <property type="term" value="F:carbohydrate:proton symporter activity"/>
    <property type="evidence" value="ECO:0007669"/>
    <property type="project" value="TreeGrafter"/>
</dbReference>
<dbReference type="InterPro" id="IPR020846">
    <property type="entry name" value="MFS_dom"/>
</dbReference>
<feature type="transmembrane region" description="Helical" evidence="10">
    <location>
        <begin position="425"/>
        <end position="448"/>
    </location>
</feature>
<feature type="domain" description="Major facilitator superfamily (MFS) profile" evidence="11">
    <location>
        <begin position="24"/>
        <end position="484"/>
    </location>
</feature>
<comment type="caution">
    <text evidence="12">The sequence shown here is derived from an EMBL/GenBank/DDBJ whole genome shotgun (WGS) entry which is preliminary data.</text>
</comment>
<evidence type="ECO:0000313" key="13">
    <source>
        <dbReference type="Proteomes" id="UP001182556"/>
    </source>
</evidence>
<evidence type="ECO:0000256" key="4">
    <source>
        <dbReference type="ARBA" id="ARBA00022692"/>
    </source>
</evidence>
<dbReference type="GO" id="GO:0016020">
    <property type="term" value="C:membrane"/>
    <property type="evidence" value="ECO:0007669"/>
    <property type="project" value="UniProtKB-SubCell"/>
</dbReference>
<dbReference type="EMBL" id="JAODAN010000004">
    <property type="protein sequence ID" value="KAK1925193.1"/>
    <property type="molecule type" value="Genomic_DNA"/>
</dbReference>
<keyword evidence="5 10" id="KW-1133">Transmembrane helix</keyword>
<dbReference type="InterPro" id="IPR005829">
    <property type="entry name" value="Sugar_transporter_CS"/>
</dbReference>
<protein>
    <submittedName>
        <fullName evidence="12">General substrate transporter</fullName>
    </submittedName>
</protein>
<proteinExistence type="inferred from homology"/>
<dbReference type="Proteomes" id="UP001182556">
    <property type="component" value="Unassembled WGS sequence"/>
</dbReference>